<comment type="caution">
    <text evidence="2">The sequence shown here is derived from an EMBL/GenBank/DDBJ whole genome shotgun (WGS) entry which is preliminary data.</text>
</comment>
<name>A0AAE1MVF4_9FABA</name>
<feature type="transmembrane region" description="Helical" evidence="1">
    <location>
        <begin position="6"/>
        <end position="26"/>
    </location>
</feature>
<protein>
    <submittedName>
        <fullName evidence="2">Uncharacterized protein</fullName>
    </submittedName>
</protein>
<evidence type="ECO:0000313" key="3">
    <source>
        <dbReference type="Proteomes" id="UP001293593"/>
    </source>
</evidence>
<dbReference type="EMBL" id="JAWXYG010000003">
    <property type="protein sequence ID" value="KAK4277418.1"/>
    <property type="molecule type" value="Genomic_DNA"/>
</dbReference>
<keyword evidence="1" id="KW-0472">Membrane</keyword>
<keyword evidence="1" id="KW-0812">Transmembrane</keyword>
<reference evidence="2" key="1">
    <citation type="submission" date="2023-10" db="EMBL/GenBank/DDBJ databases">
        <title>Chromosome-level genome of the transformable northern wattle, Acacia crassicarpa.</title>
        <authorList>
            <person name="Massaro I."/>
            <person name="Sinha N.R."/>
            <person name="Poethig S."/>
            <person name="Leichty A.R."/>
        </authorList>
    </citation>
    <scope>NUCLEOTIDE SEQUENCE</scope>
    <source>
        <strain evidence="2">Acra3RX</strain>
        <tissue evidence="2">Leaf</tissue>
    </source>
</reference>
<organism evidence="2 3">
    <name type="scientific">Acacia crassicarpa</name>
    <name type="common">northern wattle</name>
    <dbReference type="NCBI Taxonomy" id="499986"/>
    <lineage>
        <taxon>Eukaryota</taxon>
        <taxon>Viridiplantae</taxon>
        <taxon>Streptophyta</taxon>
        <taxon>Embryophyta</taxon>
        <taxon>Tracheophyta</taxon>
        <taxon>Spermatophyta</taxon>
        <taxon>Magnoliopsida</taxon>
        <taxon>eudicotyledons</taxon>
        <taxon>Gunneridae</taxon>
        <taxon>Pentapetalae</taxon>
        <taxon>rosids</taxon>
        <taxon>fabids</taxon>
        <taxon>Fabales</taxon>
        <taxon>Fabaceae</taxon>
        <taxon>Caesalpinioideae</taxon>
        <taxon>mimosoid clade</taxon>
        <taxon>Acacieae</taxon>
        <taxon>Acacia</taxon>
    </lineage>
</organism>
<keyword evidence="1" id="KW-1133">Transmembrane helix</keyword>
<keyword evidence="3" id="KW-1185">Reference proteome</keyword>
<dbReference type="Proteomes" id="UP001293593">
    <property type="component" value="Unassembled WGS sequence"/>
</dbReference>
<proteinExistence type="predicted"/>
<gene>
    <name evidence="2" type="ORF">QN277_015420</name>
</gene>
<evidence type="ECO:0000313" key="2">
    <source>
        <dbReference type="EMBL" id="KAK4277418.1"/>
    </source>
</evidence>
<accession>A0AAE1MVF4</accession>
<dbReference type="AlphaFoldDB" id="A0AAE1MVF4"/>
<evidence type="ECO:0000256" key="1">
    <source>
        <dbReference type="SAM" id="Phobius"/>
    </source>
</evidence>
<sequence>MFCPKSPLSTAGVLVFDFLFVVVRFFKIGLLLGDGNFVSLMYYQFCSVPRVSSRIDTVLGGYLWLSSSKSLMDGQRERWQHLSS</sequence>